<dbReference type="PANTHER" id="PTHR12835:SF5">
    <property type="entry name" value="BIOTIN--PROTEIN LIGASE"/>
    <property type="match status" value="1"/>
</dbReference>
<dbReference type="InterPro" id="IPR004143">
    <property type="entry name" value="BPL_LPL_catalytic"/>
</dbReference>
<dbReference type="PROSITE" id="PS51733">
    <property type="entry name" value="BPL_LPL_CATALYTIC"/>
    <property type="match status" value="1"/>
</dbReference>
<evidence type="ECO:0000259" key="7">
    <source>
        <dbReference type="PROSITE" id="PS51733"/>
    </source>
</evidence>
<dbReference type="CDD" id="cd16442">
    <property type="entry name" value="BPL"/>
    <property type="match status" value="1"/>
</dbReference>
<dbReference type="InterPro" id="IPR004408">
    <property type="entry name" value="Biotin_CoA_COase_ligase"/>
</dbReference>
<dbReference type="InterPro" id="IPR045864">
    <property type="entry name" value="aa-tRNA-synth_II/BPL/LPL"/>
</dbReference>
<dbReference type="SUPFAM" id="SSF55681">
    <property type="entry name" value="Class II aaRS and biotin synthetases"/>
    <property type="match status" value="1"/>
</dbReference>
<dbReference type="GO" id="GO:0004077">
    <property type="term" value="F:biotin--[biotin carboxyl-carrier protein] ligase activity"/>
    <property type="evidence" value="ECO:0007669"/>
    <property type="project" value="UniProtKB-EC"/>
</dbReference>
<keyword evidence="9" id="KW-1185">Reference proteome</keyword>
<dbReference type="RefSeq" id="WP_379088915.1">
    <property type="nucleotide sequence ID" value="NZ_JBHTJO010000001.1"/>
</dbReference>
<evidence type="ECO:0000313" key="8">
    <source>
        <dbReference type="EMBL" id="MFD0987266.1"/>
    </source>
</evidence>
<sequence length="272" mass="29242">MPAPGRFSSRMVVSTTLPKLPHGYRLLRLDTTDSTNAEALRRATAGEDGPLWIWSARQSKGKGRSGRDWQSQTGNLFASLLISPRCPLATAVQLGLVAGVAAHQAIATLMGDANRSELLKNLTLKWPNDVFLDGEKLAGILVESAASTEDDRSTVVIGTGVNLAHHPQTLPKPATSLAAHGVKATPADALRALSETTDRWLKKWSDGAGFQEIRQAWMERANRIGDQVSVQLPNERLEGTFEGIDASGALRLKTADGVERRVTAGDVFFPSA</sequence>
<dbReference type="Pfam" id="PF02237">
    <property type="entry name" value="BPL_C"/>
    <property type="match status" value="1"/>
</dbReference>
<dbReference type="NCBIfam" id="TIGR00121">
    <property type="entry name" value="birA_ligase"/>
    <property type="match status" value="1"/>
</dbReference>
<evidence type="ECO:0000256" key="3">
    <source>
        <dbReference type="ARBA" id="ARBA00022840"/>
    </source>
</evidence>
<evidence type="ECO:0000256" key="5">
    <source>
        <dbReference type="ARBA" id="ARBA00024227"/>
    </source>
</evidence>
<dbReference type="Gene3D" id="3.30.930.10">
    <property type="entry name" value="Bira Bifunctional Protein, Domain 2"/>
    <property type="match status" value="1"/>
</dbReference>
<evidence type="ECO:0000256" key="1">
    <source>
        <dbReference type="ARBA" id="ARBA00022598"/>
    </source>
</evidence>
<dbReference type="Pfam" id="PF03099">
    <property type="entry name" value="BPL_LplA_LipB"/>
    <property type="match status" value="1"/>
</dbReference>
<keyword evidence="3" id="KW-0067">ATP-binding</keyword>
<evidence type="ECO:0000256" key="6">
    <source>
        <dbReference type="ARBA" id="ARBA00047846"/>
    </source>
</evidence>
<protein>
    <recommendedName>
        <fullName evidence="5">biotin--[biotin carboxyl-carrier protein] ligase</fullName>
        <ecNumber evidence="5">6.3.4.15</ecNumber>
    </recommendedName>
</protein>
<dbReference type="Gene3D" id="2.30.30.100">
    <property type="match status" value="1"/>
</dbReference>
<dbReference type="Proteomes" id="UP001597102">
    <property type="component" value="Unassembled WGS sequence"/>
</dbReference>
<keyword evidence="2" id="KW-0547">Nucleotide-binding</keyword>
<proteinExistence type="predicted"/>
<reference evidence="9" key="1">
    <citation type="journal article" date="2019" name="Int. J. Syst. Evol. Microbiol.">
        <title>The Global Catalogue of Microorganisms (GCM) 10K type strain sequencing project: providing services to taxonomists for standard genome sequencing and annotation.</title>
        <authorList>
            <consortium name="The Broad Institute Genomics Platform"/>
            <consortium name="The Broad Institute Genome Sequencing Center for Infectious Disease"/>
            <person name="Wu L."/>
            <person name="Ma J."/>
        </authorList>
    </citation>
    <scope>NUCLEOTIDE SEQUENCE [LARGE SCALE GENOMIC DNA]</scope>
    <source>
        <strain evidence="9">CCUG 61697</strain>
    </source>
</reference>
<keyword evidence="1 8" id="KW-0436">Ligase</keyword>
<evidence type="ECO:0000313" key="9">
    <source>
        <dbReference type="Proteomes" id="UP001597102"/>
    </source>
</evidence>
<accession>A0ABW3JAZ1</accession>
<organism evidence="8 9">
    <name type="scientific">Methyloligella solikamskensis</name>
    <dbReference type="NCBI Taxonomy" id="1177756"/>
    <lineage>
        <taxon>Bacteria</taxon>
        <taxon>Pseudomonadati</taxon>
        <taxon>Pseudomonadota</taxon>
        <taxon>Alphaproteobacteria</taxon>
        <taxon>Hyphomicrobiales</taxon>
        <taxon>Hyphomicrobiaceae</taxon>
        <taxon>Methyloligella</taxon>
    </lineage>
</organism>
<gene>
    <name evidence="8" type="ORF">ACFQ2F_09155</name>
</gene>
<dbReference type="SUPFAM" id="SSF50037">
    <property type="entry name" value="C-terminal domain of transcriptional repressors"/>
    <property type="match status" value="1"/>
</dbReference>
<comment type="caution">
    <text evidence="8">The sequence shown here is derived from an EMBL/GenBank/DDBJ whole genome shotgun (WGS) entry which is preliminary data.</text>
</comment>
<name>A0ABW3JAZ1_9HYPH</name>
<dbReference type="InterPro" id="IPR003142">
    <property type="entry name" value="BPL_C"/>
</dbReference>
<keyword evidence="4" id="KW-0092">Biotin</keyword>
<dbReference type="PANTHER" id="PTHR12835">
    <property type="entry name" value="BIOTIN PROTEIN LIGASE"/>
    <property type="match status" value="1"/>
</dbReference>
<comment type="catalytic activity">
    <reaction evidence="6">
        <text>biotin + L-lysyl-[protein] + ATP = N(6)-biotinyl-L-lysyl-[protein] + AMP + diphosphate + H(+)</text>
        <dbReference type="Rhea" id="RHEA:11756"/>
        <dbReference type="Rhea" id="RHEA-COMP:9752"/>
        <dbReference type="Rhea" id="RHEA-COMP:10505"/>
        <dbReference type="ChEBI" id="CHEBI:15378"/>
        <dbReference type="ChEBI" id="CHEBI:29969"/>
        <dbReference type="ChEBI" id="CHEBI:30616"/>
        <dbReference type="ChEBI" id="CHEBI:33019"/>
        <dbReference type="ChEBI" id="CHEBI:57586"/>
        <dbReference type="ChEBI" id="CHEBI:83144"/>
        <dbReference type="ChEBI" id="CHEBI:456215"/>
        <dbReference type="EC" id="6.3.4.15"/>
    </reaction>
</comment>
<dbReference type="EMBL" id="JBHTJO010000001">
    <property type="protein sequence ID" value="MFD0987266.1"/>
    <property type="molecule type" value="Genomic_DNA"/>
</dbReference>
<evidence type="ECO:0000256" key="2">
    <source>
        <dbReference type="ARBA" id="ARBA00022741"/>
    </source>
</evidence>
<dbReference type="InterPro" id="IPR008988">
    <property type="entry name" value="Transcriptional_repressor_C"/>
</dbReference>
<dbReference type="EC" id="6.3.4.15" evidence="5"/>
<evidence type="ECO:0000256" key="4">
    <source>
        <dbReference type="ARBA" id="ARBA00023267"/>
    </source>
</evidence>
<feature type="domain" description="BPL/LPL catalytic" evidence="7">
    <location>
        <begin position="11"/>
        <end position="205"/>
    </location>
</feature>